<evidence type="ECO:0000256" key="6">
    <source>
        <dbReference type="SAM" id="MobiDB-lite"/>
    </source>
</evidence>
<reference evidence="7" key="2">
    <citation type="submission" date="2025-09" db="UniProtKB">
        <authorList>
            <consortium name="Ensembl"/>
        </authorList>
    </citation>
    <scope>IDENTIFICATION</scope>
</reference>
<evidence type="ECO:0000256" key="3">
    <source>
        <dbReference type="ARBA" id="ARBA00022525"/>
    </source>
</evidence>
<dbReference type="Ensembl" id="ENSEBUT00000022958.1">
    <property type="protein sequence ID" value="ENSEBUP00000022381.1"/>
    <property type="gene ID" value="ENSEBUG00000013789.1"/>
</dbReference>
<dbReference type="InterPro" id="IPR001415">
    <property type="entry name" value="PTH/PTH-rel"/>
</dbReference>
<comment type="subcellular location">
    <subcellularLocation>
        <location evidence="1">Secreted</location>
    </subcellularLocation>
</comment>
<evidence type="ECO:0000256" key="1">
    <source>
        <dbReference type="ARBA" id="ARBA00004613"/>
    </source>
</evidence>
<sequence length="170" mass="18897">MAIINYVTHQYTNATQNTPHKTSPGGGLQQRSVTEQQFMHDKRLVLKELGRQLLMHAMLGDVHTAVSQEARVSWVAHTGAQGKGTRHSGAPRPGKGLRRTQETDKVQPTASFSPTWQSPKAGRPSRRQSKAKSAANKRTQPWRRNYFEDPYFVESTPGGIDSACYPSVVD</sequence>
<dbReference type="SMART" id="SM00087">
    <property type="entry name" value="PTH"/>
    <property type="match status" value="1"/>
</dbReference>
<dbReference type="GO" id="GO:0005576">
    <property type="term" value="C:extracellular region"/>
    <property type="evidence" value="ECO:0007669"/>
    <property type="project" value="UniProtKB-SubCell"/>
</dbReference>
<dbReference type="Proteomes" id="UP000694388">
    <property type="component" value="Unplaced"/>
</dbReference>
<keyword evidence="4" id="KW-0165">Cleavage on pair of basic residues</keyword>
<evidence type="ECO:0000313" key="8">
    <source>
        <dbReference type="Proteomes" id="UP000694388"/>
    </source>
</evidence>
<evidence type="ECO:0000256" key="2">
    <source>
        <dbReference type="ARBA" id="ARBA00006307"/>
    </source>
</evidence>
<evidence type="ECO:0000256" key="5">
    <source>
        <dbReference type="ARBA" id="ARBA00022702"/>
    </source>
</evidence>
<proteinExistence type="inferred from homology"/>
<protein>
    <submittedName>
        <fullName evidence="7">Uncharacterized protein</fullName>
    </submittedName>
</protein>
<accession>A0A8C4QYI6</accession>
<dbReference type="InterPro" id="IPR003626">
    <property type="entry name" value="PTH-rel"/>
</dbReference>
<organism evidence="7 8">
    <name type="scientific">Eptatretus burgeri</name>
    <name type="common">Inshore hagfish</name>
    <dbReference type="NCBI Taxonomy" id="7764"/>
    <lineage>
        <taxon>Eukaryota</taxon>
        <taxon>Metazoa</taxon>
        <taxon>Chordata</taxon>
        <taxon>Craniata</taxon>
        <taxon>Vertebrata</taxon>
        <taxon>Cyclostomata</taxon>
        <taxon>Myxini</taxon>
        <taxon>Myxiniformes</taxon>
        <taxon>Myxinidae</taxon>
        <taxon>Eptatretinae</taxon>
        <taxon>Eptatretus</taxon>
    </lineage>
</organism>
<evidence type="ECO:0000256" key="4">
    <source>
        <dbReference type="ARBA" id="ARBA00022685"/>
    </source>
</evidence>
<feature type="compositionally biased region" description="Polar residues" evidence="6">
    <location>
        <begin position="106"/>
        <end position="118"/>
    </location>
</feature>
<comment type="similarity">
    <text evidence="2">Belongs to the parathyroid hormone family.</text>
</comment>
<reference evidence="7" key="1">
    <citation type="submission" date="2025-08" db="UniProtKB">
        <authorList>
            <consortium name="Ensembl"/>
        </authorList>
    </citation>
    <scope>IDENTIFICATION</scope>
</reference>
<feature type="region of interest" description="Disordered" evidence="6">
    <location>
        <begin position="14"/>
        <end position="33"/>
    </location>
</feature>
<keyword evidence="5" id="KW-0372">Hormone</keyword>
<keyword evidence="8" id="KW-1185">Reference proteome</keyword>
<dbReference type="GO" id="GO:0005179">
    <property type="term" value="F:hormone activity"/>
    <property type="evidence" value="ECO:0007669"/>
    <property type="project" value="UniProtKB-KW"/>
</dbReference>
<dbReference type="Pfam" id="PF01279">
    <property type="entry name" value="Parathyroid"/>
    <property type="match status" value="1"/>
</dbReference>
<evidence type="ECO:0000313" key="7">
    <source>
        <dbReference type="Ensembl" id="ENSEBUP00000022381.1"/>
    </source>
</evidence>
<feature type="region of interest" description="Disordered" evidence="6">
    <location>
        <begin position="77"/>
        <end position="170"/>
    </location>
</feature>
<keyword evidence="3" id="KW-0964">Secreted</keyword>
<name>A0A8C4QYI6_EPTBU</name>
<dbReference type="PANTHER" id="PTHR17223:SF0">
    <property type="entry name" value="PARATHYROID HORMONE-RELATED PROTEIN"/>
    <property type="match status" value="1"/>
</dbReference>
<dbReference type="GO" id="GO:0030282">
    <property type="term" value="P:bone mineralization"/>
    <property type="evidence" value="ECO:0007669"/>
    <property type="project" value="InterPro"/>
</dbReference>
<dbReference type="AlphaFoldDB" id="A0A8C4QYI6"/>
<dbReference type="PANTHER" id="PTHR17223">
    <property type="entry name" value="PARATHYROID HORMONE-RELATED"/>
    <property type="match status" value="1"/>
</dbReference>